<protein>
    <submittedName>
        <fullName evidence="1">Uncharacterized protein</fullName>
    </submittedName>
</protein>
<evidence type="ECO:0000313" key="1">
    <source>
        <dbReference type="EMBL" id="KAF1955291.1"/>
    </source>
</evidence>
<gene>
    <name evidence="1" type="ORF">CC80DRAFT_364260</name>
</gene>
<name>A0A6A5TRN3_9PLEO</name>
<proteinExistence type="predicted"/>
<dbReference type="AlphaFoldDB" id="A0A6A5TRN3"/>
<keyword evidence="2" id="KW-1185">Reference proteome</keyword>
<organism evidence="1 2">
    <name type="scientific">Byssothecium circinans</name>
    <dbReference type="NCBI Taxonomy" id="147558"/>
    <lineage>
        <taxon>Eukaryota</taxon>
        <taxon>Fungi</taxon>
        <taxon>Dikarya</taxon>
        <taxon>Ascomycota</taxon>
        <taxon>Pezizomycotina</taxon>
        <taxon>Dothideomycetes</taxon>
        <taxon>Pleosporomycetidae</taxon>
        <taxon>Pleosporales</taxon>
        <taxon>Massarineae</taxon>
        <taxon>Massarinaceae</taxon>
        <taxon>Byssothecium</taxon>
    </lineage>
</organism>
<dbReference type="EMBL" id="ML976995">
    <property type="protein sequence ID" value="KAF1955291.1"/>
    <property type="molecule type" value="Genomic_DNA"/>
</dbReference>
<feature type="non-terminal residue" evidence="1">
    <location>
        <position position="180"/>
    </location>
</feature>
<accession>A0A6A5TRN3</accession>
<dbReference type="OrthoDB" id="661148at2759"/>
<evidence type="ECO:0000313" key="2">
    <source>
        <dbReference type="Proteomes" id="UP000800035"/>
    </source>
</evidence>
<dbReference type="Proteomes" id="UP000800035">
    <property type="component" value="Unassembled WGS sequence"/>
</dbReference>
<sequence length="180" mass="20737">PKGKVKKMDNWTYRLKMDSENKFRKMETLFPAKGKYMITTYVHAANYDSLRFVGPDGRLYLWVSHAPVTAMHGARYDSLRHALFAAHGQNDPLYGDIVADHAYWDGFPSCSFTLVNLPDEALHIRSSTVDPALVIATLQILKDWERHTMRREKAIDPNGFEFSEIRARKGDLGRLSYWKS</sequence>
<reference evidence="1" key="1">
    <citation type="journal article" date="2020" name="Stud. Mycol.">
        <title>101 Dothideomycetes genomes: a test case for predicting lifestyles and emergence of pathogens.</title>
        <authorList>
            <person name="Haridas S."/>
            <person name="Albert R."/>
            <person name="Binder M."/>
            <person name="Bloem J."/>
            <person name="Labutti K."/>
            <person name="Salamov A."/>
            <person name="Andreopoulos B."/>
            <person name="Baker S."/>
            <person name="Barry K."/>
            <person name="Bills G."/>
            <person name="Bluhm B."/>
            <person name="Cannon C."/>
            <person name="Castanera R."/>
            <person name="Culley D."/>
            <person name="Daum C."/>
            <person name="Ezra D."/>
            <person name="Gonzalez J."/>
            <person name="Henrissat B."/>
            <person name="Kuo A."/>
            <person name="Liang C."/>
            <person name="Lipzen A."/>
            <person name="Lutzoni F."/>
            <person name="Magnuson J."/>
            <person name="Mondo S."/>
            <person name="Nolan M."/>
            <person name="Ohm R."/>
            <person name="Pangilinan J."/>
            <person name="Park H.-J."/>
            <person name="Ramirez L."/>
            <person name="Alfaro M."/>
            <person name="Sun H."/>
            <person name="Tritt A."/>
            <person name="Yoshinaga Y."/>
            <person name="Zwiers L.-H."/>
            <person name="Turgeon B."/>
            <person name="Goodwin S."/>
            <person name="Spatafora J."/>
            <person name="Crous P."/>
            <person name="Grigoriev I."/>
        </authorList>
    </citation>
    <scope>NUCLEOTIDE SEQUENCE</scope>
    <source>
        <strain evidence="1">CBS 675.92</strain>
    </source>
</reference>
<feature type="non-terminal residue" evidence="1">
    <location>
        <position position="1"/>
    </location>
</feature>